<feature type="non-terminal residue" evidence="1">
    <location>
        <position position="76"/>
    </location>
</feature>
<evidence type="ECO:0000313" key="1">
    <source>
        <dbReference type="EMBL" id="MCI07956.1"/>
    </source>
</evidence>
<name>A0A392P9M1_9FABA</name>
<organism evidence="1 2">
    <name type="scientific">Trifolium medium</name>
    <dbReference type="NCBI Taxonomy" id="97028"/>
    <lineage>
        <taxon>Eukaryota</taxon>
        <taxon>Viridiplantae</taxon>
        <taxon>Streptophyta</taxon>
        <taxon>Embryophyta</taxon>
        <taxon>Tracheophyta</taxon>
        <taxon>Spermatophyta</taxon>
        <taxon>Magnoliopsida</taxon>
        <taxon>eudicotyledons</taxon>
        <taxon>Gunneridae</taxon>
        <taxon>Pentapetalae</taxon>
        <taxon>rosids</taxon>
        <taxon>fabids</taxon>
        <taxon>Fabales</taxon>
        <taxon>Fabaceae</taxon>
        <taxon>Papilionoideae</taxon>
        <taxon>50 kb inversion clade</taxon>
        <taxon>NPAAA clade</taxon>
        <taxon>Hologalegina</taxon>
        <taxon>IRL clade</taxon>
        <taxon>Trifolieae</taxon>
        <taxon>Trifolium</taxon>
    </lineage>
</organism>
<keyword evidence="2" id="KW-1185">Reference proteome</keyword>
<dbReference type="AlphaFoldDB" id="A0A392P9M1"/>
<proteinExistence type="predicted"/>
<protein>
    <submittedName>
        <fullName evidence="1">Uncharacterized protein</fullName>
    </submittedName>
</protein>
<accession>A0A392P9M1</accession>
<dbReference type="Proteomes" id="UP000265520">
    <property type="component" value="Unassembled WGS sequence"/>
</dbReference>
<comment type="caution">
    <text evidence="1">The sequence shown here is derived from an EMBL/GenBank/DDBJ whole genome shotgun (WGS) entry which is preliminary data.</text>
</comment>
<dbReference type="PANTHER" id="PTHR47604">
    <property type="entry name" value="ADENYLYL CYCLASE"/>
    <property type="match status" value="1"/>
</dbReference>
<sequence>MQAVSNARRISRLLQSPIFLSSHLRTTEQSFLPGLAQRNYSSEVDNVEATPTEAVKDLYDKMLESVKVKRSMPPNA</sequence>
<reference evidence="1 2" key="1">
    <citation type="journal article" date="2018" name="Front. Plant Sci.">
        <title>Red Clover (Trifolium pratense) and Zigzag Clover (T. medium) - A Picture of Genomic Similarities and Differences.</title>
        <authorList>
            <person name="Dluhosova J."/>
            <person name="Istvanek J."/>
            <person name="Nedelnik J."/>
            <person name="Repkova J."/>
        </authorList>
    </citation>
    <scope>NUCLEOTIDE SEQUENCE [LARGE SCALE GENOMIC DNA]</scope>
    <source>
        <strain evidence="2">cv. 10/8</strain>
        <tissue evidence="1">Leaf</tissue>
    </source>
</reference>
<evidence type="ECO:0000313" key="2">
    <source>
        <dbReference type="Proteomes" id="UP000265520"/>
    </source>
</evidence>
<dbReference type="PANTHER" id="PTHR47604:SF1">
    <property type="entry name" value="ADENYLYL CYCLASE"/>
    <property type="match status" value="1"/>
</dbReference>
<dbReference type="EMBL" id="LXQA010067261">
    <property type="protein sequence ID" value="MCI07956.1"/>
    <property type="molecule type" value="Genomic_DNA"/>
</dbReference>